<dbReference type="Gene3D" id="3.90.850.10">
    <property type="entry name" value="Fumarylacetoacetase-like, C-terminal domain"/>
    <property type="match status" value="1"/>
</dbReference>
<gene>
    <name evidence="5" type="ORF">L490_5246</name>
</gene>
<protein>
    <submittedName>
        <fullName evidence="5">FAH family protein</fullName>
    </submittedName>
</protein>
<evidence type="ECO:0000313" key="5">
    <source>
        <dbReference type="EMBL" id="KCV35818.1"/>
    </source>
</evidence>
<comment type="caution">
    <text evidence="5">The sequence shown here is derived from an EMBL/GenBank/DDBJ whole genome shotgun (WGS) entry which is preliminary data.</text>
</comment>
<dbReference type="PANTHER" id="PTHR42796:SF4">
    <property type="entry name" value="FUMARYLACETOACETATE HYDROLASE DOMAIN-CONTAINING PROTEIN 2A"/>
    <property type="match status" value="1"/>
</dbReference>
<dbReference type="SUPFAM" id="SSF56529">
    <property type="entry name" value="FAH"/>
    <property type="match status" value="1"/>
</dbReference>
<organism evidence="5 6">
    <name type="scientific">Bordetella bronchiseptica 00-P-2796</name>
    <dbReference type="NCBI Taxonomy" id="1331199"/>
    <lineage>
        <taxon>Bacteria</taxon>
        <taxon>Pseudomonadati</taxon>
        <taxon>Pseudomonadota</taxon>
        <taxon>Betaproteobacteria</taxon>
        <taxon>Burkholderiales</taxon>
        <taxon>Alcaligenaceae</taxon>
        <taxon>Bordetella</taxon>
    </lineage>
</organism>
<evidence type="ECO:0000259" key="4">
    <source>
        <dbReference type="Pfam" id="PF01557"/>
    </source>
</evidence>
<evidence type="ECO:0000256" key="1">
    <source>
        <dbReference type="ARBA" id="ARBA00001946"/>
    </source>
</evidence>
<keyword evidence="3" id="KW-0479">Metal-binding</keyword>
<keyword evidence="6" id="KW-1185">Reference proteome</keyword>
<dbReference type="Pfam" id="PF01557">
    <property type="entry name" value="FAA_hydrolase"/>
    <property type="match status" value="1"/>
</dbReference>
<feature type="domain" description="Fumarylacetoacetase-like C-terminal" evidence="4">
    <location>
        <begin position="148"/>
        <end position="368"/>
    </location>
</feature>
<name>A0ABR4RI21_BORBO</name>
<evidence type="ECO:0000313" key="6">
    <source>
        <dbReference type="Proteomes" id="UP000025756"/>
    </source>
</evidence>
<sequence>MNGPALPISMAGRGPPITPTSDCWPSKFIDWWMRVRSLEFGRAKIRIQERKTMKLGRFSYRHRAAAHVNLAAIVRRDGQECALDLAAVRAARPELALPASMEAVIRLGRAGVDRCKEALAWASREGAASWFTPAADLAWHLPLEVGCCVAAGRNFASHVNEGKAFWDGQASAAGLNQDMPAGFIKIASVMTPHDSAVARPCGVLAFDYEVEVAAVLGGPVPLGTPPERALEHVFGYTLFNDLSAREWARAEMKNQMIAMGKNFPGAGPLGPWIVTADEVPDPAQLELSLSVNGEPRQHGSCKEMIFTFAQLIAHWSRIGLGAGDLIASGTPEGVAISRKPDPAPFFLKPGDIVEAHCPQIGTLRTRIV</sequence>
<accession>A0ABR4RI21</accession>
<dbReference type="InterPro" id="IPR036663">
    <property type="entry name" value="Fumarylacetoacetase_C_sf"/>
</dbReference>
<evidence type="ECO:0000256" key="3">
    <source>
        <dbReference type="ARBA" id="ARBA00022723"/>
    </source>
</evidence>
<reference evidence="5 6" key="1">
    <citation type="submission" date="2014-03" db="EMBL/GenBank/DDBJ databases">
        <title>Genome sequence of Bordetella bronchiseptica.</title>
        <authorList>
            <person name="Harvill E."/>
            <person name="Goodfield L.L."/>
            <person name="Ivanov Y.V."/>
            <person name="Meyer J.A."/>
            <person name="Muse S.J."/>
            <person name="Jacobs N."/>
            <person name="Bendor L."/>
            <person name="Smallridge W.E."/>
            <person name="Brinkac L.M."/>
            <person name="Sanka R."/>
            <person name="Kim M."/>
            <person name="Losada L."/>
        </authorList>
    </citation>
    <scope>NUCLEOTIDE SEQUENCE [LARGE SCALE GENOMIC DNA]</scope>
    <source>
        <strain evidence="5 6">00-P-2796</strain>
    </source>
</reference>
<dbReference type="EMBL" id="JGWH01000080">
    <property type="protein sequence ID" value="KCV35818.1"/>
    <property type="molecule type" value="Genomic_DNA"/>
</dbReference>
<evidence type="ECO:0000256" key="2">
    <source>
        <dbReference type="ARBA" id="ARBA00010211"/>
    </source>
</evidence>
<comment type="similarity">
    <text evidence="2">Belongs to the FAH family.</text>
</comment>
<dbReference type="InterPro" id="IPR051121">
    <property type="entry name" value="FAH"/>
</dbReference>
<dbReference type="InterPro" id="IPR011234">
    <property type="entry name" value="Fumarylacetoacetase-like_C"/>
</dbReference>
<dbReference type="PANTHER" id="PTHR42796">
    <property type="entry name" value="FUMARYLACETOACETATE HYDROLASE DOMAIN-CONTAINING PROTEIN 2A-RELATED"/>
    <property type="match status" value="1"/>
</dbReference>
<dbReference type="Proteomes" id="UP000025756">
    <property type="component" value="Unassembled WGS sequence"/>
</dbReference>
<comment type="cofactor">
    <cofactor evidence="1">
        <name>Mg(2+)</name>
        <dbReference type="ChEBI" id="CHEBI:18420"/>
    </cofactor>
</comment>
<proteinExistence type="inferred from homology"/>